<name>A0A8X7T5Z1_9BASI</name>
<keyword evidence="2" id="KW-1133">Transmembrane helix</keyword>
<reference evidence="3" key="2">
    <citation type="journal article" date="2019" name="IMA Fungus">
        <title>Genome sequencing and comparison of five Tilletia species to identify candidate genes for the detection of regulated species infecting wheat.</title>
        <authorList>
            <person name="Nguyen H.D.T."/>
            <person name="Sultana T."/>
            <person name="Kesanakurti P."/>
            <person name="Hambleton S."/>
        </authorList>
    </citation>
    <scope>NUCLEOTIDE SEQUENCE</scope>
    <source>
        <strain evidence="3">DAOMC 236422</strain>
    </source>
</reference>
<dbReference type="EMBL" id="LWDG02000130">
    <property type="protein sequence ID" value="KAE8268758.1"/>
    <property type="molecule type" value="Genomic_DNA"/>
</dbReference>
<sequence>MDSRPILRRTEFGSFADGLADADSSLHVHSSSGERRGSDGSETTKAGEDDYVDKDLAREISRHKLESREHLISPPRGTAAILGGASSQYPSHVLHASQSGRRFVPPLMLLGPVLGVLLVTAGLATGMAIWIKTHMLPLSSDGVIYVREGAETEGDRTYRDPVLGSTATLRFEEQIAHATTLSISSAISTLVGNSVFPLMGLVTYSLASSWLQLQTDIARHRSLALTEQLPTPLQYALLTQICGANSFEAVYNTMRHMIRSRKTRTTIPSILKQAFAWLTSLLLLTTTIALLDVYLHESMRTVEVLDISPASTMHNFSWALNTTLCGPTTTALNQPPCLVGPPLLANTLPTWAITDGFAANYVEPEGWLVANNASKDHAILMAVTSDLPASNGPQNVAFVSSPLVRTEDIFETKSLGLSSQCRMITKDCKPTGQSFDCAGAGEPQISISTTTTTYPSGAQGSNLASHLYISSPNGTAMLGSSSLIGAQANPLPVSALLTYSIQLDVGPETEGFENFVVGNGGAAGQATWMYSALACSLSAYNLEMSYFNDSYTLDDAQLVDPGVLHALSGPLISGALTDVLASSLARVAGRVSAEEFADMFGMALSYHTLAFASGMLEAQPVKVNSWKPILASQYNLAALLAYLALLYTYAICAVVLFFWAWGMSSDCVEYTDPQTGVRRAVPAVVLAQRQLMDPSHIIALHLGANGGGNASASASASSSDQQAFLSPFQSRAMSPSPSTFSDSEKGLALVSKDAAMAKTEAVIRTVSTELLELFDESAHVERVVVGLEAGGRGFGVWPLQSAPGAVGQDGRNRDSLLRTHWEFWHSRR</sequence>
<accession>A0A8X7T5Z1</accession>
<keyword evidence="2" id="KW-0812">Transmembrane</keyword>
<evidence type="ECO:0000256" key="1">
    <source>
        <dbReference type="SAM" id="MobiDB-lite"/>
    </source>
</evidence>
<protein>
    <submittedName>
        <fullName evidence="3">Uncharacterized protein</fullName>
    </submittedName>
</protein>
<evidence type="ECO:0000256" key="2">
    <source>
        <dbReference type="SAM" id="Phobius"/>
    </source>
</evidence>
<evidence type="ECO:0000313" key="3">
    <source>
        <dbReference type="EMBL" id="KAE8268758.1"/>
    </source>
</evidence>
<dbReference type="AlphaFoldDB" id="A0A8X7T5Z1"/>
<keyword evidence="2" id="KW-0472">Membrane</keyword>
<gene>
    <name evidence="3" type="ORF">A4X09_0g3572</name>
</gene>
<feature type="transmembrane region" description="Helical" evidence="2">
    <location>
        <begin position="274"/>
        <end position="295"/>
    </location>
</feature>
<dbReference type="Proteomes" id="UP000078113">
    <property type="component" value="Unassembled WGS sequence"/>
</dbReference>
<comment type="caution">
    <text evidence="3">The sequence shown here is derived from an EMBL/GenBank/DDBJ whole genome shotgun (WGS) entry which is preliminary data.</text>
</comment>
<organism evidence="3 4">
    <name type="scientific">Tilletia walkeri</name>
    <dbReference type="NCBI Taxonomy" id="117179"/>
    <lineage>
        <taxon>Eukaryota</taxon>
        <taxon>Fungi</taxon>
        <taxon>Dikarya</taxon>
        <taxon>Basidiomycota</taxon>
        <taxon>Ustilaginomycotina</taxon>
        <taxon>Exobasidiomycetes</taxon>
        <taxon>Tilletiales</taxon>
        <taxon>Tilletiaceae</taxon>
        <taxon>Tilletia</taxon>
    </lineage>
</organism>
<reference evidence="3" key="1">
    <citation type="submission" date="2016-04" db="EMBL/GenBank/DDBJ databases">
        <authorList>
            <person name="Nguyen H.D."/>
            <person name="Samba Siva P."/>
            <person name="Cullis J."/>
            <person name="Levesque C.A."/>
            <person name="Hambleton S."/>
        </authorList>
    </citation>
    <scope>NUCLEOTIDE SEQUENCE</scope>
    <source>
        <strain evidence="3">DAOMC 236422</strain>
    </source>
</reference>
<proteinExistence type="predicted"/>
<feature type="transmembrane region" description="Helical" evidence="2">
    <location>
        <begin position="107"/>
        <end position="131"/>
    </location>
</feature>
<feature type="region of interest" description="Disordered" evidence="1">
    <location>
        <begin position="24"/>
        <end position="51"/>
    </location>
</feature>
<keyword evidence="4" id="KW-1185">Reference proteome</keyword>
<feature type="transmembrane region" description="Helical" evidence="2">
    <location>
        <begin position="639"/>
        <end position="661"/>
    </location>
</feature>
<evidence type="ECO:0000313" key="4">
    <source>
        <dbReference type="Proteomes" id="UP000078113"/>
    </source>
</evidence>